<protein>
    <submittedName>
        <fullName evidence="1">Uncharacterized protein</fullName>
    </submittedName>
</protein>
<proteinExistence type="predicted"/>
<sequence>MSSYDIHDIQIKGNQASLSTIKNLLIVSNNLVSFNRVNTIFQDTYNVEAFHKLQYCLLLEQEFGINELTIKYLNPNKHLNILFQFISETFDDIIIFYTVIDTSDFNKILHIIADGQYHTTDSIDVTDMIHNRYY</sequence>
<dbReference type="RefSeq" id="WP_354221823.1">
    <property type="nucleotide sequence ID" value="NZ_JBEPMX010000021.1"/>
</dbReference>
<organism evidence="1 2">
    <name type="scientific">Alkalibacillus flavidus</name>
    <dbReference type="NCBI Taxonomy" id="546021"/>
    <lineage>
        <taxon>Bacteria</taxon>
        <taxon>Bacillati</taxon>
        <taxon>Bacillota</taxon>
        <taxon>Bacilli</taxon>
        <taxon>Bacillales</taxon>
        <taxon>Bacillaceae</taxon>
        <taxon>Alkalibacillus</taxon>
    </lineage>
</organism>
<reference evidence="1 2" key="1">
    <citation type="submission" date="2024-06" db="EMBL/GenBank/DDBJ databases">
        <title>Genomic Encyclopedia of Type Strains, Phase IV (KMG-IV): sequencing the most valuable type-strain genomes for metagenomic binning, comparative biology and taxonomic classification.</title>
        <authorList>
            <person name="Goeker M."/>
        </authorList>
    </citation>
    <scope>NUCLEOTIDE SEQUENCE [LARGE SCALE GENOMIC DNA]</scope>
    <source>
        <strain evidence="1 2">DSM 23520</strain>
    </source>
</reference>
<evidence type="ECO:0000313" key="2">
    <source>
        <dbReference type="Proteomes" id="UP001549167"/>
    </source>
</evidence>
<dbReference type="Proteomes" id="UP001549167">
    <property type="component" value="Unassembled WGS sequence"/>
</dbReference>
<comment type="caution">
    <text evidence="1">The sequence shown here is derived from an EMBL/GenBank/DDBJ whole genome shotgun (WGS) entry which is preliminary data.</text>
</comment>
<dbReference type="EMBL" id="JBEPMX010000021">
    <property type="protein sequence ID" value="MET3684457.1"/>
    <property type="molecule type" value="Genomic_DNA"/>
</dbReference>
<accession>A0ABV2KXY6</accession>
<evidence type="ECO:0000313" key="1">
    <source>
        <dbReference type="EMBL" id="MET3684457.1"/>
    </source>
</evidence>
<name>A0ABV2KXY6_9BACI</name>
<keyword evidence="2" id="KW-1185">Reference proteome</keyword>
<gene>
    <name evidence="1" type="ORF">ABID56_002594</name>
</gene>